<organism evidence="2 3">
    <name type="scientific">Eumeta variegata</name>
    <name type="common">Bagworm moth</name>
    <name type="synonym">Eumeta japonica</name>
    <dbReference type="NCBI Taxonomy" id="151549"/>
    <lineage>
        <taxon>Eukaryota</taxon>
        <taxon>Metazoa</taxon>
        <taxon>Ecdysozoa</taxon>
        <taxon>Arthropoda</taxon>
        <taxon>Hexapoda</taxon>
        <taxon>Insecta</taxon>
        <taxon>Pterygota</taxon>
        <taxon>Neoptera</taxon>
        <taxon>Endopterygota</taxon>
        <taxon>Lepidoptera</taxon>
        <taxon>Glossata</taxon>
        <taxon>Ditrysia</taxon>
        <taxon>Tineoidea</taxon>
        <taxon>Psychidae</taxon>
        <taxon>Oiketicinae</taxon>
        <taxon>Eumeta</taxon>
    </lineage>
</organism>
<proteinExistence type="predicted"/>
<dbReference type="EMBL" id="BGZK01000179">
    <property type="protein sequence ID" value="GBP26369.1"/>
    <property type="molecule type" value="Genomic_DNA"/>
</dbReference>
<sequence>MPVTNALFDWFNSFRLKDNKLKICRRDRVAPQRCLVSKKKTDPNTKNDRIDEKKRCNGKNGNAPASRRGTDCALKENFRPSRGKPDYTPRTISPPHPERAIRLRYIGALDDRSLSY</sequence>
<gene>
    <name evidence="2" type="ORF">EVAR_95542_1</name>
</gene>
<feature type="compositionally biased region" description="Basic and acidic residues" evidence="1">
    <location>
        <begin position="68"/>
        <end position="87"/>
    </location>
</feature>
<dbReference type="Proteomes" id="UP000299102">
    <property type="component" value="Unassembled WGS sequence"/>
</dbReference>
<feature type="compositionally biased region" description="Basic and acidic residues" evidence="1">
    <location>
        <begin position="39"/>
        <end position="55"/>
    </location>
</feature>
<reference evidence="2 3" key="1">
    <citation type="journal article" date="2019" name="Commun. Biol.">
        <title>The bagworm genome reveals a unique fibroin gene that provides high tensile strength.</title>
        <authorList>
            <person name="Kono N."/>
            <person name="Nakamura H."/>
            <person name="Ohtoshi R."/>
            <person name="Tomita M."/>
            <person name="Numata K."/>
            <person name="Arakawa K."/>
        </authorList>
    </citation>
    <scope>NUCLEOTIDE SEQUENCE [LARGE SCALE GENOMIC DNA]</scope>
</reference>
<accession>A0A4C1UJ66</accession>
<comment type="caution">
    <text evidence="2">The sequence shown here is derived from an EMBL/GenBank/DDBJ whole genome shotgun (WGS) entry which is preliminary data.</text>
</comment>
<dbReference type="AlphaFoldDB" id="A0A4C1UJ66"/>
<protein>
    <submittedName>
        <fullName evidence="2">Uncharacterized protein</fullName>
    </submittedName>
</protein>
<evidence type="ECO:0000256" key="1">
    <source>
        <dbReference type="SAM" id="MobiDB-lite"/>
    </source>
</evidence>
<evidence type="ECO:0000313" key="2">
    <source>
        <dbReference type="EMBL" id="GBP26369.1"/>
    </source>
</evidence>
<feature type="region of interest" description="Disordered" evidence="1">
    <location>
        <begin position="36"/>
        <end position="98"/>
    </location>
</feature>
<evidence type="ECO:0000313" key="3">
    <source>
        <dbReference type="Proteomes" id="UP000299102"/>
    </source>
</evidence>
<name>A0A4C1UJ66_EUMVA</name>
<keyword evidence="3" id="KW-1185">Reference proteome</keyword>